<dbReference type="EMBL" id="RRUE01000002">
    <property type="protein sequence ID" value="RRN43661.1"/>
    <property type="molecule type" value="Genomic_DNA"/>
</dbReference>
<dbReference type="SUPFAM" id="SSF51395">
    <property type="entry name" value="FMN-linked oxidoreductases"/>
    <property type="match status" value="1"/>
</dbReference>
<dbReference type="PANTHER" id="PTHR22893">
    <property type="entry name" value="NADH OXIDOREDUCTASE-RELATED"/>
    <property type="match status" value="1"/>
</dbReference>
<dbReference type="InterPro" id="IPR001155">
    <property type="entry name" value="OxRdtase_FMN_N"/>
</dbReference>
<accession>A0A3R8MVZ4</accession>
<comment type="cofactor">
    <cofactor evidence="1">
        <name>FMN</name>
        <dbReference type="ChEBI" id="CHEBI:58210"/>
    </cofactor>
</comment>
<organism evidence="5 6">
    <name type="scientific">Lautropia dentalis</name>
    <dbReference type="NCBI Taxonomy" id="2490857"/>
    <lineage>
        <taxon>Bacteria</taxon>
        <taxon>Pseudomonadati</taxon>
        <taxon>Pseudomonadota</taxon>
        <taxon>Betaproteobacteria</taxon>
        <taxon>Burkholderiales</taxon>
        <taxon>Burkholderiaceae</taxon>
        <taxon>Lautropia</taxon>
    </lineage>
</organism>
<protein>
    <submittedName>
        <fullName evidence="5">Alkene reductase</fullName>
    </submittedName>
</protein>
<dbReference type="Proteomes" id="UP000270261">
    <property type="component" value="Unassembled WGS sequence"/>
</dbReference>
<dbReference type="GO" id="GO:0010181">
    <property type="term" value="F:FMN binding"/>
    <property type="evidence" value="ECO:0007669"/>
    <property type="project" value="InterPro"/>
</dbReference>
<comment type="caution">
    <text evidence="5">The sequence shown here is derived from an EMBL/GenBank/DDBJ whole genome shotgun (WGS) entry which is preliminary data.</text>
</comment>
<evidence type="ECO:0000259" key="4">
    <source>
        <dbReference type="Pfam" id="PF00724"/>
    </source>
</evidence>
<comment type="similarity">
    <text evidence="2">Belongs to the NADH:flavin oxidoreductase/NADH oxidase family.</text>
</comment>
<dbReference type="InterPro" id="IPR045247">
    <property type="entry name" value="Oye-like"/>
</dbReference>
<dbReference type="CDD" id="cd02933">
    <property type="entry name" value="OYE_like_FMN"/>
    <property type="match status" value="1"/>
</dbReference>
<dbReference type="InterPro" id="IPR013785">
    <property type="entry name" value="Aldolase_TIM"/>
</dbReference>
<name>A0A3R8MVZ4_9BURK</name>
<dbReference type="GO" id="GO:0016628">
    <property type="term" value="F:oxidoreductase activity, acting on the CH-CH group of donors, NAD or NADP as acceptor"/>
    <property type="evidence" value="ECO:0007669"/>
    <property type="project" value="UniProtKB-ARBA"/>
</dbReference>
<gene>
    <name evidence="5" type="ORF">EHV23_09530</name>
</gene>
<sequence length="359" mass="38685">MKLLEPTTLGPYALRNHMVMAAMTRSRADTSGVVGPLTVEYYAQRASAGLIISEAINISPDAIGSPLTPGLYTAEQIAAWKQVTDAVHAKGGLIYAQLWHTGRVSHSVERNGKLPSAPSAVKIEGMQHFTSQGPKDFEVPQAMTVEEIRQTIADYGTAASNAMRAGFDGVELHAANGYLPQQFLSDSTNQRTDEYGGSIASKARFTLEAMRAIIDAVGGDRVGIKISPLHPYAGIAFDDPVATYTHLLKELDGLDFSFVKLMKRAPMFPLLPHYPQGDELALFRPLISKTLIAGTGYTRDSAEAELEAGNADLVAFGATFLANPDLPRRFELGAELNQPDRGTMFGGGEHGYTDYPVLA</sequence>
<dbReference type="OrthoDB" id="8985337at2"/>
<evidence type="ECO:0000256" key="1">
    <source>
        <dbReference type="ARBA" id="ARBA00001917"/>
    </source>
</evidence>
<dbReference type="Gene3D" id="3.20.20.70">
    <property type="entry name" value="Aldolase class I"/>
    <property type="match status" value="1"/>
</dbReference>
<reference evidence="5 6" key="1">
    <citation type="submission" date="2018-11" db="EMBL/GenBank/DDBJ databases">
        <title>Genome sequencing of Lautropia sp. KCOM 2505 (= ChDC F240).</title>
        <authorList>
            <person name="Kook J.-K."/>
            <person name="Park S.-N."/>
            <person name="Lim Y.K."/>
        </authorList>
    </citation>
    <scope>NUCLEOTIDE SEQUENCE [LARGE SCALE GENOMIC DNA]</scope>
    <source>
        <strain evidence="5 6">KCOM 2505</strain>
    </source>
</reference>
<keyword evidence="3" id="KW-0560">Oxidoreductase</keyword>
<dbReference type="FunFam" id="3.20.20.70:FF:000059">
    <property type="entry name" value="N-ethylmaleimide reductase, FMN-linked"/>
    <property type="match status" value="1"/>
</dbReference>
<proteinExistence type="inferred from homology"/>
<evidence type="ECO:0000256" key="2">
    <source>
        <dbReference type="ARBA" id="ARBA00005979"/>
    </source>
</evidence>
<dbReference type="AlphaFoldDB" id="A0A3R8MVZ4"/>
<evidence type="ECO:0000313" key="5">
    <source>
        <dbReference type="EMBL" id="RRN43661.1"/>
    </source>
</evidence>
<keyword evidence="6" id="KW-1185">Reference proteome</keyword>
<feature type="domain" description="NADH:flavin oxidoreductase/NADH oxidase N-terminal" evidence="4">
    <location>
        <begin position="2"/>
        <end position="336"/>
    </location>
</feature>
<evidence type="ECO:0000313" key="6">
    <source>
        <dbReference type="Proteomes" id="UP000270261"/>
    </source>
</evidence>
<dbReference type="Pfam" id="PF00724">
    <property type="entry name" value="Oxidored_FMN"/>
    <property type="match status" value="1"/>
</dbReference>
<dbReference type="PANTHER" id="PTHR22893:SF91">
    <property type="entry name" value="NADPH DEHYDROGENASE 2-RELATED"/>
    <property type="match status" value="1"/>
</dbReference>
<dbReference type="RefSeq" id="WP_125095865.1">
    <property type="nucleotide sequence ID" value="NZ_RRUE01000002.1"/>
</dbReference>
<dbReference type="GO" id="GO:0005829">
    <property type="term" value="C:cytosol"/>
    <property type="evidence" value="ECO:0007669"/>
    <property type="project" value="TreeGrafter"/>
</dbReference>
<evidence type="ECO:0000256" key="3">
    <source>
        <dbReference type="ARBA" id="ARBA00023002"/>
    </source>
</evidence>